<feature type="region of interest" description="Disordered" evidence="1">
    <location>
        <begin position="58"/>
        <end position="80"/>
    </location>
</feature>
<accession>A0A158BQR8</accession>
<organism evidence="2 3">
    <name type="scientific">Caballeronia catudaia</name>
    <dbReference type="NCBI Taxonomy" id="1777136"/>
    <lineage>
        <taxon>Bacteria</taxon>
        <taxon>Pseudomonadati</taxon>
        <taxon>Pseudomonadota</taxon>
        <taxon>Betaproteobacteria</taxon>
        <taxon>Burkholderiales</taxon>
        <taxon>Burkholderiaceae</taxon>
        <taxon>Caballeronia</taxon>
    </lineage>
</organism>
<dbReference type="AlphaFoldDB" id="A0A158BQR8"/>
<evidence type="ECO:0000313" key="2">
    <source>
        <dbReference type="EMBL" id="SAK72393.1"/>
    </source>
</evidence>
<dbReference type="EMBL" id="FCOF02000017">
    <property type="protein sequence ID" value="SAK72393.1"/>
    <property type="molecule type" value="Genomic_DNA"/>
</dbReference>
<evidence type="ECO:0000313" key="3">
    <source>
        <dbReference type="Proteomes" id="UP000054870"/>
    </source>
</evidence>
<feature type="compositionally biased region" description="Basic and acidic residues" evidence="1">
    <location>
        <begin position="70"/>
        <end position="80"/>
    </location>
</feature>
<evidence type="ECO:0000256" key="1">
    <source>
        <dbReference type="SAM" id="MobiDB-lite"/>
    </source>
</evidence>
<gene>
    <name evidence="2" type="ORF">AWB75_03876</name>
</gene>
<protein>
    <submittedName>
        <fullName evidence="2">Uncharacterized protein</fullName>
    </submittedName>
</protein>
<keyword evidence="3" id="KW-1185">Reference proteome</keyword>
<proteinExistence type="predicted"/>
<reference evidence="2" key="1">
    <citation type="submission" date="2016-01" db="EMBL/GenBank/DDBJ databases">
        <authorList>
            <person name="Peeters C."/>
        </authorList>
    </citation>
    <scope>NUCLEOTIDE SEQUENCE [LARGE SCALE GENOMIC DNA]</scope>
    <source>
        <strain evidence="2">LMG 29318</strain>
    </source>
</reference>
<comment type="caution">
    <text evidence="2">The sequence shown here is derived from an EMBL/GenBank/DDBJ whole genome shotgun (WGS) entry which is preliminary data.</text>
</comment>
<dbReference type="Proteomes" id="UP000054870">
    <property type="component" value="Unassembled WGS sequence"/>
</dbReference>
<name>A0A158BQR8_9BURK</name>
<sequence length="80" mass="8769">MSPRSKSQPLFWSSGVKTKGALVFVIESLSFPWSHTLDAAHETAEFLQGWPAARTSRSNQALEAALPTLRNERADRSAGL</sequence>